<gene>
    <name evidence="1" type="ORF">F7725_027776</name>
</gene>
<organism evidence="1 2">
    <name type="scientific">Dissostichus mawsoni</name>
    <name type="common">Antarctic cod</name>
    <dbReference type="NCBI Taxonomy" id="36200"/>
    <lineage>
        <taxon>Eukaryota</taxon>
        <taxon>Metazoa</taxon>
        <taxon>Chordata</taxon>
        <taxon>Craniata</taxon>
        <taxon>Vertebrata</taxon>
        <taxon>Euteleostomi</taxon>
        <taxon>Actinopterygii</taxon>
        <taxon>Neopterygii</taxon>
        <taxon>Teleostei</taxon>
        <taxon>Neoteleostei</taxon>
        <taxon>Acanthomorphata</taxon>
        <taxon>Eupercaria</taxon>
        <taxon>Perciformes</taxon>
        <taxon>Notothenioidei</taxon>
        <taxon>Nototheniidae</taxon>
        <taxon>Dissostichus</taxon>
    </lineage>
</organism>
<evidence type="ECO:0000313" key="1">
    <source>
        <dbReference type="EMBL" id="KAF3835218.1"/>
    </source>
</evidence>
<dbReference type="EMBL" id="JAAKFY010000025">
    <property type="protein sequence ID" value="KAF3835218.1"/>
    <property type="molecule type" value="Genomic_DNA"/>
</dbReference>
<dbReference type="AlphaFoldDB" id="A0A7J5XG72"/>
<reference evidence="1 2" key="1">
    <citation type="submission" date="2020-03" db="EMBL/GenBank/DDBJ databases">
        <title>Dissostichus mawsoni Genome sequencing and assembly.</title>
        <authorList>
            <person name="Park H."/>
        </authorList>
    </citation>
    <scope>NUCLEOTIDE SEQUENCE [LARGE SCALE GENOMIC DNA]</scope>
    <source>
        <strain evidence="1">DM0001</strain>
        <tissue evidence="1">Muscle</tissue>
    </source>
</reference>
<accession>A0A7J5XG72</accession>
<keyword evidence="2" id="KW-1185">Reference proteome</keyword>
<name>A0A7J5XG72_DISMA</name>
<dbReference type="Proteomes" id="UP000518266">
    <property type="component" value="Unassembled WGS sequence"/>
</dbReference>
<comment type="caution">
    <text evidence="1">The sequence shown here is derived from an EMBL/GenBank/DDBJ whole genome shotgun (WGS) entry which is preliminary data.</text>
</comment>
<proteinExistence type="predicted"/>
<sequence length="347" mass="38387">MKHLQTHAQEDIIDGVKLKGVCHKVKPPRQIPIHQKPPSTCIRRVLELVTSQVLGLLSSVIRDFCVVARFLGISCCLLAFQKPFIPRFKSLLSSPAAPCSAPSEAPVRACLSIWKGAPMLMLPLWTTVSATTARKNMTPTLLYTFQRSLLFILWEDKDQSHRQLRMFKVDRTKACDRTVMKAPVSCGYRKPDVPGQITLLHGDSSLFTSSSTGCLKEEREEGGKGVRYQPEHTLANRLMGICLLPLCCPPPSVALTEPDRLLCCGSEWENWGPERGPEPAERCCSVGLEVQGSVSIPAAKTQVHEQSSRVLQGVVAQAVRVLQLIHQPTNQIVCYHGRLLAPPTKKT</sequence>
<protein>
    <submittedName>
        <fullName evidence="1">Uncharacterized protein</fullName>
    </submittedName>
</protein>
<evidence type="ECO:0000313" key="2">
    <source>
        <dbReference type="Proteomes" id="UP000518266"/>
    </source>
</evidence>